<gene>
    <name evidence="3" type="ORF">B0H17DRAFT_1137158</name>
</gene>
<feature type="signal peptide" evidence="2">
    <location>
        <begin position="1"/>
        <end position="15"/>
    </location>
</feature>
<evidence type="ECO:0000256" key="2">
    <source>
        <dbReference type="SAM" id="SignalP"/>
    </source>
</evidence>
<evidence type="ECO:0008006" key="5">
    <source>
        <dbReference type="Google" id="ProtNLM"/>
    </source>
</evidence>
<protein>
    <recommendedName>
        <fullName evidence="5">Secreted protein</fullName>
    </recommendedName>
</protein>
<evidence type="ECO:0000256" key="1">
    <source>
        <dbReference type="SAM" id="MobiDB-lite"/>
    </source>
</evidence>
<keyword evidence="4" id="KW-1185">Reference proteome</keyword>
<keyword evidence="2" id="KW-0732">Signal</keyword>
<dbReference type="Proteomes" id="UP001221757">
    <property type="component" value="Unassembled WGS sequence"/>
</dbReference>
<feature type="chain" id="PRO_5041973567" description="Secreted protein" evidence="2">
    <location>
        <begin position="16"/>
        <end position="207"/>
    </location>
</feature>
<evidence type="ECO:0000313" key="4">
    <source>
        <dbReference type="Proteomes" id="UP001221757"/>
    </source>
</evidence>
<feature type="compositionally biased region" description="Basic residues" evidence="1">
    <location>
        <begin position="94"/>
        <end position="108"/>
    </location>
</feature>
<evidence type="ECO:0000313" key="3">
    <source>
        <dbReference type="EMBL" id="KAJ7686138.1"/>
    </source>
</evidence>
<dbReference type="AlphaFoldDB" id="A0AAD7GB73"/>
<reference evidence="3" key="1">
    <citation type="submission" date="2023-03" db="EMBL/GenBank/DDBJ databases">
        <title>Massive genome expansion in bonnet fungi (Mycena s.s.) driven by repeated elements and novel gene families across ecological guilds.</title>
        <authorList>
            <consortium name="Lawrence Berkeley National Laboratory"/>
            <person name="Harder C.B."/>
            <person name="Miyauchi S."/>
            <person name="Viragh M."/>
            <person name="Kuo A."/>
            <person name="Thoen E."/>
            <person name="Andreopoulos B."/>
            <person name="Lu D."/>
            <person name="Skrede I."/>
            <person name="Drula E."/>
            <person name="Henrissat B."/>
            <person name="Morin E."/>
            <person name="Kohler A."/>
            <person name="Barry K."/>
            <person name="LaButti K."/>
            <person name="Morin E."/>
            <person name="Salamov A."/>
            <person name="Lipzen A."/>
            <person name="Mereny Z."/>
            <person name="Hegedus B."/>
            <person name="Baldrian P."/>
            <person name="Stursova M."/>
            <person name="Weitz H."/>
            <person name="Taylor A."/>
            <person name="Grigoriev I.V."/>
            <person name="Nagy L.G."/>
            <person name="Martin F."/>
            <person name="Kauserud H."/>
        </authorList>
    </citation>
    <scope>NUCLEOTIDE SEQUENCE</scope>
    <source>
        <strain evidence="3">CBHHK067</strain>
    </source>
</reference>
<sequence length="207" mass="21835">MGFKILSVLITLSQASLRDSPARRPGDRLAPNLAVCGGTTPEQRPNDNLQAVAKIAALIGVQPLLQIAAPPVVPSRPSAPGTVPVAVPAGIFPRPRRNGSATHRRSPTNRRDGHGAQPYMFAGAQVSRPSFQISLTIGQCLQKFEDNPSLLWVVADADNGITHLVHLSLDGNGVVHGAVPAWWFLNVGLGELLVCPNLGNGGLILVH</sequence>
<dbReference type="EMBL" id="JARKIE010000099">
    <property type="protein sequence ID" value="KAJ7686138.1"/>
    <property type="molecule type" value="Genomic_DNA"/>
</dbReference>
<feature type="region of interest" description="Disordered" evidence="1">
    <location>
        <begin position="84"/>
        <end position="116"/>
    </location>
</feature>
<accession>A0AAD7GB73</accession>
<name>A0AAD7GB73_MYCRO</name>
<organism evidence="3 4">
    <name type="scientific">Mycena rosella</name>
    <name type="common">Pink bonnet</name>
    <name type="synonym">Agaricus rosellus</name>
    <dbReference type="NCBI Taxonomy" id="1033263"/>
    <lineage>
        <taxon>Eukaryota</taxon>
        <taxon>Fungi</taxon>
        <taxon>Dikarya</taxon>
        <taxon>Basidiomycota</taxon>
        <taxon>Agaricomycotina</taxon>
        <taxon>Agaricomycetes</taxon>
        <taxon>Agaricomycetidae</taxon>
        <taxon>Agaricales</taxon>
        <taxon>Marasmiineae</taxon>
        <taxon>Mycenaceae</taxon>
        <taxon>Mycena</taxon>
    </lineage>
</organism>
<proteinExistence type="predicted"/>
<comment type="caution">
    <text evidence="3">The sequence shown here is derived from an EMBL/GenBank/DDBJ whole genome shotgun (WGS) entry which is preliminary data.</text>
</comment>